<evidence type="ECO:0000256" key="1">
    <source>
        <dbReference type="ARBA" id="ARBA00004567"/>
    </source>
</evidence>
<keyword evidence="8" id="KW-0812">Transmembrane</keyword>
<keyword evidence="7" id="KW-0539">Nucleus</keyword>
<feature type="transmembrane region" description="Helical" evidence="8">
    <location>
        <begin position="253"/>
        <end position="275"/>
    </location>
</feature>
<dbReference type="Pfam" id="PF21093">
    <property type="entry name" value="Nup188_N-subdom_III"/>
    <property type="match status" value="3"/>
</dbReference>
<name>A0A1S3KCP9_LINAN</name>
<evidence type="ECO:0000256" key="6">
    <source>
        <dbReference type="ARBA" id="ARBA00023132"/>
    </source>
</evidence>
<reference evidence="11" key="1">
    <citation type="submission" date="2025-08" db="UniProtKB">
        <authorList>
            <consortium name="RefSeq"/>
        </authorList>
    </citation>
    <scope>IDENTIFICATION</scope>
    <source>
        <tissue evidence="11">Gonads</tissue>
    </source>
</reference>
<keyword evidence="8" id="KW-0472">Membrane</keyword>
<organism evidence="10 11">
    <name type="scientific">Lingula anatina</name>
    <name type="common">Brachiopod</name>
    <name type="synonym">Lingula unguis</name>
    <dbReference type="NCBI Taxonomy" id="7574"/>
    <lineage>
        <taxon>Eukaryota</taxon>
        <taxon>Metazoa</taxon>
        <taxon>Spiralia</taxon>
        <taxon>Lophotrochozoa</taxon>
        <taxon>Brachiopoda</taxon>
        <taxon>Linguliformea</taxon>
        <taxon>Lingulata</taxon>
        <taxon>Lingulida</taxon>
        <taxon>Linguloidea</taxon>
        <taxon>Lingulidae</taxon>
        <taxon>Lingula</taxon>
    </lineage>
</organism>
<evidence type="ECO:0000256" key="5">
    <source>
        <dbReference type="ARBA" id="ARBA00023010"/>
    </source>
</evidence>
<comment type="subcellular location">
    <subcellularLocation>
        <location evidence="1">Nucleus</location>
        <location evidence="1">Nuclear pore complex</location>
    </subcellularLocation>
</comment>
<protein>
    <submittedName>
        <fullName evidence="11">Nucleoporin NUP188 homolog</fullName>
    </submittedName>
</protein>
<keyword evidence="10" id="KW-1185">Reference proteome</keyword>
<feature type="domain" description="Nucleoporin Nup188 N-terminal subdomain III" evidence="9">
    <location>
        <begin position="611"/>
        <end position="778"/>
    </location>
</feature>
<dbReference type="STRING" id="7574.A0A1S3KCP9"/>
<evidence type="ECO:0000256" key="8">
    <source>
        <dbReference type="SAM" id="Phobius"/>
    </source>
</evidence>
<keyword evidence="3" id="KW-0509">mRNA transport</keyword>
<keyword evidence="2" id="KW-0813">Transport</keyword>
<evidence type="ECO:0000256" key="7">
    <source>
        <dbReference type="ARBA" id="ARBA00023242"/>
    </source>
</evidence>
<evidence type="ECO:0000256" key="2">
    <source>
        <dbReference type="ARBA" id="ARBA00022448"/>
    </source>
</evidence>
<feature type="domain" description="Nucleoporin Nup188 N-terminal subdomain III" evidence="9">
    <location>
        <begin position="798"/>
        <end position="873"/>
    </location>
</feature>
<evidence type="ECO:0000259" key="9">
    <source>
        <dbReference type="Pfam" id="PF21093"/>
    </source>
</evidence>
<accession>A0A1S3KCP9</accession>
<dbReference type="GO" id="GO:0051028">
    <property type="term" value="P:mRNA transport"/>
    <property type="evidence" value="ECO:0007669"/>
    <property type="project" value="UniProtKB-KW"/>
</dbReference>
<dbReference type="GO" id="GO:0044611">
    <property type="term" value="C:nuclear pore inner ring"/>
    <property type="evidence" value="ECO:0007669"/>
    <property type="project" value="TreeGrafter"/>
</dbReference>
<dbReference type="KEGG" id="lak:106180564"/>
<dbReference type="GO" id="GO:0017056">
    <property type="term" value="F:structural constituent of nuclear pore"/>
    <property type="evidence" value="ECO:0007669"/>
    <property type="project" value="InterPro"/>
</dbReference>
<proteinExistence type="predicted"/>
<dbReference type="Proteomes" id="UP000085678">
    <property type="component" value="Unplaced"/>
</dbReference>
<dbReference type="PANTHER" id="PTHR31431:SF1">
    <property type="entry name" value="NUCLEOPORIN NUP188"/>
    <property type="match status" value="1"/>
</dbReference>
<dbReference type="GeneID" id="106180564"/>
<dbReference type="GO" id="GO:0006606">
    <property type="term" value="P:protein import into nucleus"/>
    <property type="evidence" value="ECO:0007669"/>
    <property type="project" value="TreeGrafter"/>
</dbReference>
<dbReference type="InterPro" id="IPR048883">
    <property type="entry name" value="Nup188_N-subdom_III"/>
</dbReference>
<dbReference type="OrthoDB" id="102511at2759"/>
<evidence type="ECO:0000313" key="11">
    <source>
        <dbReference type="RefSeq" id="XP_013420031.2"/>
    </source>
</evidence>
<dbReference type="GO" id="GO:0006405">
    <property type="term" value="P:RNA export from nucleus"/>
    <property type="evidence" value="ECO:0007669"/>
    <property type="project" value="TreeGrafter"/>
</dbReference>
<keyword evidence="4" id="KW-0653">Protein transport</keyword>
<keyword evidence="6" id="KW-0906">Nuclear pore complex</keyword>
<evidence type="ECO:0000256" key="3">
    <source>
        <dbReference type="ARBA" id="ARBA00022816"/>
    </source>
</evidence>
<keyword evidence="5" id="KW-0811">Translocation</keyword>
<sequence>MIVYCCSNPSGELLEKELKHQIRAEQKEAVKKLSQFLGLDEIITYDIYRLYLQHDYRGSQKDLQTMLGEDRHMRALVLRTRDFYFSERLYLLRCIKHILSKWQHEGYRYQVGIGIFGNLTVTLNLTFAIFPIELDSPTKHKNFSRHHVLSESRVTQEFETHVKTLGESVHHGPILLAWSVISHLSVGYEGESLSKRLGNHALQLDVFRYLSAALGMEVFDDKALSEMSHSIVYGLLTIVLKTFEKDTLGDTEAILGFIFTFMFFIGILILAFVLFDVLQEDTNGKMNAFTQAGETLVIPANTQGMLLQTGDGAPVIQWETSYSGWQLMLCEVQSLNQQISHGAGLVSNESLTRVQEIAELVHAVIRSNSNLAQQLAHIVESFFTIIHRFSALPSPPIDLLGRCLDVVAIFAQEQPGEVWHLIQQTGLLPFWTENYTLVEEAVSGSGLNSGSYGIVLAGNECPLGRYPVTLSVLQLMENMIMPLSQLQRLQELSPCLVFILREVFPAYRKWRYISFKQRDSLGYKCLDIFHKILTLTDTTQNAKSEPSLRSVCVHGMLFSEAGRALLEIVATGTDTLEQLLAQQSRIKFHNILINFRSEPSLRSVCVHGMLFSEAGRALLEIVATGTDTLEQLLAQQSSGGEGCGVDLIFLVRIAFSVLNRLLLLRPLDQPLSPVEQALFAVPLHRSKRHLVAIIAQYIHHRHDPRLSALATMMLKRLAMVSPMSLLACLGQDAEAIRDAYLTRLQGQTEDPWLKVVILELLAVSVETQPGLIEMFLKMRSTNQEDTSGNGELATEANSLSCLKVVLELIQESKQVSPMSLLACLGQDAEAIRDAYLTRLQGQTEDPWLKVVILELLAVSVETQPGLIEMFLKMRSTNQEDTSGNGELATEANSLSCLKVVLELIQESKQGTYHCLPSLLRAATDFIYALWKGQRDMAMQALRKSPLFWGSLCAPVLRDIPVQQEESSWSDEMKTVANVLRVIAMELYTVHNTKIEKDLQIQLDVFSKNKRLLRWSEYIRRLLRKPCRHSLEDMSDDPIIQLLTAWNMVLGVAGSYKREVLGLTVEAKSTILSDLLTELQAQLADVTDTHQVKVCSILSATSMTLLHTWAGILKPWTDRVYQLEVALRLSCASSEVLLPSIQLGLLGALTLATQQIKLTAKQDVLSLKSLCPVVCTLLQKVTYQLPPARKANVCSKDVELLLKILTVCVTLLDELIQSIEDPAIWLPSIQEHTVLPVLLSSVQTYIQSSICFVSHSCISLLIRPQLLKYLLEKKHGSEPPQKVLASQSMAQHLPLQHQTSTDEVEQPSEQLVQVQESLLKLVGLSLTFLRHFTPDLCEAMLDQSLDVNDSSPLLDLGFNTPSTEKEGPVNFGTYLACINSCVRMLSRSEMRAASPNRTPFPAVSVSRHILLFVLENTLYFLLSQTMRYLRDPKLHQREKQYLKRELAAELNSFLQGLQRYLRRGAPQSPGGSTMASPQVGKTSSYAAIVMTQEFPFYKLVSDFIKHILR</sequence>
<evidence type="ECO:0000256" key="4">
    <source>
        <dbReference type="ARBA" id="ARBA00022927"/>
    </source>
</evidence>
<evidence type="ECO:0000313" key="10">
    <source>
        <dbReference type="Proteomes" id="UP000085678"/>
    </source>
</evidence>
<keyword evidence="8" id="KW-1133">Transmembrane helix</keyword>
<dbReference type="PANTHER" id="PTHR31431">
    <property type="entry name" value="NUCLEOPORIN NUP188 HOMOLOG"/>
    <property type="match status" value="1"/>
</dbReference>
<dbReference type="FunCoup" id="A0A1S3KCP9">
    <property type="interactions" value="2324"/>
</dbReference>
<gene>
    <name evidence="11" type="primary">LOC106180564</name>
</gene>
<dbReference type="InterPro" id="IPR044840">
    <property type="entry name" value="Nup188"/>
</dbReference>
<dbReference type="RefSeq" id="XP_013420031.2">
    <property type="nucleotide sequence ID" value="XM_013564577.2"/>
</dbReference>
<feature type="domain" description="Nucleoporin Nup188 N-terminal subdomain III" evidence="9">
    <location>
        <begin position="315"/>
        <end position="593"/>
    </location>
</feature>
<dbReference type="InParanoid" id="A0A1S3KCP9"/>